<comment type="caution">
    <text evidence="1">The sequence shown here is derived from an EMBL/GenBank/DDBJ whole genome shotgun (WGS) entry which is preliminary data.</text>
</comment>
<name>A0AAV1R623_9ROSI</name>
<sequence length="94" mass="10128">MDDTNLAATPPSVSLCKSSQILRHYVSRVTCGNSVRKTKLTSRTGWCHALGGFNPLDEQLKYSEAGFSGSTIVVMALVSATPQEVAKRDVLGRD</sequence>
<dbReference type="Proteomes" id="UP001314170">
    <property type="component" value="Unassembled WGS sequence"/>
</dbReference>
<accession>A0AAV1R623</accession>
<dbReference type="EMBL" id="CAWUPB010000905">
    <property type="protein sequence ID" value="CAK7328868.1"/>
    <property type="molecule type" value="Genomic_DNA"/>
</dbReference>
<keyword evidence="2" id="KW-1185">Reference proteome</keyword>
<evidence type="ECO:0000313" key="1">
    <source>
        <dbReference type="EMBL" id="CAK7328868.1"/>
    </source>
</evidence>
<dbReference type="AlphaFoldDB" id="A0AAV1R623"/>
<protein>
    <submittedName>
        <fullName evidence="1">Uncharacterized protein</fullName>
    </submittedName>
</protein>
<reference evidence="1 2" key="1">
    <citation type="submission" date="2024-01" db="EMBL/GenBank/DDBJ databases">
        <authorList>
            <person name="Waweru B."/>
        </authorList>
    </citation>
    <scope>NUCLEOTIDE SEQUENCE [LARGE SCALE GENOMIC DNA]</scope>
</reference>
<proteinExistence type="predicted"/>
<organism evidence="1 2">
    <name type="scientific">Dovyalis caffra</name>
    <dbReference type="NCBI Taxonomy" id="77055"/>
    <lineage>
        <taxon>Eukaryota</taxon>
        <taxon>Viridiplantae</taxon>
        <taxon>Streptophyta</taxon>
        <taxon>Embryophyta</taxon>
        <taxon>Tracheophyta</taxon>
        <taxon>Spermatophyta</taxon>
        <taxon>Magnoliopsida</taxon>
        <taxon>eudicotyledons</taxon>
        <taxon>Gunneridae</taxon>
        <taxon>Pentapetalae</taxon>
        <taxon>rosids</taxon>
        <taxon>fabids</taxon>
        <taxon>Malpighiales</taxon>
        <taxon>Salicaceae</taxon>
        <taxon>Flacourtieae</taxon>
        <taxon>Dovyalis</taxon>
    </lineage>
</organism>
<gene>
    <name evidence="1" type="ORF">DCAF_LOCUS6611</name>
</gene>
<evidence type="ECO:0000313" key="2">
    <source>
        <dbReference type="Proteomes" id="UP001314170"/>
    </source>
</evidence>